<reference evidence="1 2" key="1">
    <citation type="submission" date="2020-12" db="EMBL/GenBank/DDBJ databases">
        <title>Sulforoseuscoccus oceanibium gen. nov., sp. nov., a representative of the phylum Verrucomicrobia with special cytoplasmic membrane, and proposal of Sulforoseuscoccusaceae fam. nov.</title>
        <authorList>
            <person name="Xi F."/>
        </authorList>
    </citation>
    <scope>NUCLEOTIDE SEQUENCE [LARGE SCALE GENOMIC DNA]</scope>
    <source>
        <strain evidence="1 2">T37</strain>
    </source>
</reference>
<gene>
    <name evidence="1" type="ORF">G3M56_001780</name>
</gene>
<accession>A0A6B3L2Z9</accession>
<organism evidence="1 2">
    <name type="scientific">Sulfuriroseicoccus oceanibius</name>
    <dbReference type="NCBI Taxonomy" id="2707525"/>
    <lineage>
        <taxon>Bacteria</taxon>
        <taxon>Pseudomonadati</taxon>
        <taxon>Verrucomicrobiota</taxon>
        <taxon>Verrucomicrobiia</taxon>
        <taxon>Verrucomicrobiales</taxon>
        <taxon>Verrucomicrobiaceae</taxon>
        <taxon>Sulfuriroseicoccus</taxon>
    </lineage>
</organism>
<keyword evidence="2" id="KW-1185">Reference proteome</keyword>
<sequence length="119" mass="13700">MKYHISRAHLSPGKPCEDAVRDHYVRIDRRYAMRPECVPAFGGNASSWYADGSDHRIEDDMIVRHLDDEDWFVEIEDMNAFVLTHGPLRIRRCIEDAAPDAYEVILLSDDSPRELLAGE</sequence>
<protein>
    <submittedName>
        <fullName evidence="1">Uncharacterized protein</fullName>
    </submittedName>
</protein>
<dbReference type="Proteomes" id="UP000475117">
    <property type="component" value="Chromosome"/>
</dbReference>
<evidence type="ECO:0000313" key="1">
    <source>
        <dbReference type="EMBL" id="QQL45345.1"/>
    </source>
</evidence>
<name>A0A6B3L2Z9_9BACT</name>
<evidence type="ECO:0000313" key="2">
    <source>
        <dbReference type="Proteomes" id="UP000475117"/>
    </source>
</evidence>
<dbReference type="KEGG" id="soa:G3M56_001780"/>
<proteinExistence type="predicted"/>
<dbReference type="AlphaFoldDB" id="A0A6B3L2Z9"/>
<dbReference type="EMBL" id="CP066776">
    <property type="protein sequence ID" value="QQL45345.1"/>
    <property type="molecule type" value="Genomic_DNA"/>
</dbReference>
<dbReference type="RefSeq" id="WP_164363830.1">
    <property type="nucleotide sequence ID" value="NZ_CP066776.1"/>
</dbReference>